<accession>A0A6A5VEK3</accession>
<evidence type="ECO:0000313" key="3">
    <source>
        <dbReference type="Proteomes" id="UP000800036"/>
    </source>
</evidence>
<evidence type="ECO:0000313" key="2">
    <source>
        <dbReference type="EMBL" id="KAF1975515.1"/>
    </source>
</evidence>
<evidence type="ECO:0000256" key="1">
    <source>
        <dbReference type="SAM" id="SignalP"/>
    </source>
</evidence>
<gene>
    <name evidence="2" type="ORF">BU23DRAFT_552458</name>
</gene>
<keyword evidence="1" id="KW-0732">Signal</keyword>
<dbReference type="EMBL" id="ML976670">
    <property type="protein sequence ID" value="KAF1975515.1"/>
    <property type="molecule type" value="Genomic_DNA"/>
</dbReference>
<proteinExistence type="predicted"/>
<feature type="chain" id="PRO_5025614241" evidence="1">
    <location>
        <begin position="21"/>
        <end position="79"/>
    </location>
</feature>
<name>A0A6A5VEK3_9PLEO</name>
<reference evidence="2" key="1">
    <citation type="journal article" date="2020" name="Stud. Mycol.">
        <title>101 Dothideomycetes genomes: a test case for predicting lifestyles and emergence of pathogens.</title>
        <authorList>
            <person name="Haridas S."/>
            <person name="Albert R."/>
            <person name="Binder M."/>
            <person name="Bloem J."/>
            <person name="Labutti K."/>
            <person name="Salamov A."/>
            <person name="Andreopoulos B."/>
            <person name="Baker S."/>
            <person name="Barry K."/>
            <person name="Bills G."/>
            <person name="Bluhm B."/>
            <person name="Cannon C."/>
            <person name="Castanera R."/>
            <person name="Culley D."/>
            <person name="Daum C."/>
            <person name="Ezra D."/>
            <person name="Gonzalez J."/>
            <person name="Henrissat B."/>
            <person name="Kuo A."/>
            <person name="Liang C."/>
            <person name="Lipzen A."/>
            <person name="Lutzoni F."/>
            <person name="Magnuson J."/>
            <person name="Mondo S."/>
            <person name="Nolan M."/>
            <person name="Ohm R."/>
            <person name="Pangilinan J."/>
            <person name="Park H.-J."/>
            <person name="Ramirez L."/>
            <person name="Alfaro M."/>
            <person name="Sun H."/>
            <person name="Tritt A."/>
            <person name="Yoshinaga Y."/>
            <person name="Zwiers L.-H."/>
            <person name="Turgeon B."/>
            <person name="Goodwin S."/>
            <person name="Spatafora J."/>
            <person name="Crous P."/>
            <person name="Grigoriev I."/>
        </authorList>
    </citation>
    <scope>NUCLEOTIDE SEQUENCE</scope>
    <source>
        <strain evidence="2">CBS 107.79</strain>
    </source>
</reference>
<feature type="signal peptide" evidence="1">
    <location>
        <begin position="1"/>
        <end position="20"/>
    </location>
</feature>
<protein>
    <submittedName>
        <fullName evidence="2">Uncharacterized protein</fullName>
    </submittedName>
</protein>
<organism evidence="2 3">
    <name type="scientific">Bimuria novae-zelandiae CBS 107.79</name>
    <dbReference type="NCBI Taxonomy" id="1447943"/>
    <lineage>
        <taxon>Eukaryota</taxon>
        <taxon>Fungi</taxon>
        <taxon>Dikarya</taxon>
        <taxon>Ascomycota</taxon>
        <taxon>Pezizomycotina</taxon>
        <taxon>Dothideomycetes</taxon>
        <taxon>Pleosporomycetidae</taxon>
        <taxon>Pleosporales</taxon>
        <taxon>Massarineae</taxon>
        <taxon>Didymosphaeriaceae</taxon>
        <taxon>Bimuria</taxon>
    </lineage>
</organism>
<dbReference type="AlphaFoldDB" id="A0A6A5VEK3"/>
<keyword evidence="3" id="KW-1185">Reference proteome</keyword>
<sequence>MNHTTSILLAFLGFLCLAMTDFDIYKIQDFTNPNEGQSECDMWTVFEKEPDCKEVMGTQYWFGRADIRPQCPLSIYPLS</sequence>
<dbReference type="Proteomes" id="UP000800036">
    <property type="component" value="Unassembled WGS sequence"/>
</dbReference>